<dbReference type="Proteomes" id="UP000672032">
    <property type="component" value="Chromosome 5"/>
</dbReference>
<proteinExistence type="inferred from homology"/>
<gene>
    <name evidence="6" type="ORF">DSL72_008307</name>
</gene>
<dbReference type="AlphaFoldDB" id="A0A8A3PJ99"/>
<dbReference type="Gene3D" id="3.40.50.300">
    <property type="entry name" value="P-loop containing nucleotide triphosphate hydrolases"/>
    <property type="match status" value="1"/>
</dbReference>
<dbReference type="GO" id="GO:0071949">
    <property type="term" value="F:FAD binding"/>
    <property type="evidence" value="ECO:0007669"/>
    <property type="project" value="InterPro"/>
</dbReference>
<keyword evidence="4" id="KW-0560">Oxidoreductase</keyword>
<dbReference type="InterPro" id="IPR027417">
    <property type="entry name" value="P-loop_NTPase"/>
</dbReference>
<evidence type="ECO:0000313" key="6">
    <source>
        <dbReference type="EMBL" id="QSZ35437.1"/>
    </source>
</evidence>
<dbReference type="SUPFAM" id="SSF53335">
    <property type="entry name" value="S-adenosyl-L-methionine-dependent methyltransferases"/>
    <property type="match status" value="1"/>
</dbReference>
<dbReference type="Gene3D" id="3.40.462.20">
    <property type="match status" value="1"/>
</dbReference>
<dbReference type="InterPro" id="IPR016169">
    <property type="entry name" value="FAD-bd_PCMH_sub2"/>
</dbReference>
<dbReference type="InterPro" id="IPR029063">
    <property type="entry name" value="SAM-dependent_MTases_sf"/>
</dbReference>
<keyword evidence="7" id="KW-1185">Reference proteome</keyword>
<comment type="similarity">
    <text evidence="1">Belongs to the oxygen-dependent FAD-linked oxidoreductase family.</text>
</comment>
<dbReference type="UniPathway" id="UPA00057">
    <property type="reaction ID" value="UER00099"/>
</dbReference>
<evidence type="ECO:0000256" key="4">
    <source>
        <dbReference type="ARBA" id="ARBA00023002"/>
    </source>
</evidence>
<dbReference type="CDD" id="cd06223">
    <property type="entry name" value="PRTases_typeI"/>
    <property type="match status" value="1"/>
</dbReference>
<dbReference type="OrthoDB" id="363185at2759"/>
<dbReference type="InterPro" id="IPR006094">
    <property type="entry name" value="Oxid_FAD_bind_N"/>
</dbReference>
<reference evidence="6" key="1">
    <citation type="submission" date="2020-10" db="EMBL/GenBank/DDBJ databases">
        <title>Genome Sequence of Monilinia vaccinii-corymbosi Sheds Light on Mummy Berry Disease Infection of Blueberry and Mating Type.</title>
        <authorList>
            <person name="Yow A.G."/>
            <person name="Zhang Y."/>
            <person name="Bansal K."/>
            <person name="Eacker S.M."/>
            <person name="Sullivan S."/>
            <person name="Liachko I."/>
            <person name="Cubeta M.A."/>
            <person name="Rollins J.A."/>
            <person name="Ashrafi H."/>
        </authorList>
    </citation>
    <scope>NUCLEOTIDE SEQUENCE</scope>
    <source>
        <strain evidence="6">RL-1</strain>
    </source>
</reference>
<dbReference type="GO" id="GO:0004631">
    <property type="term" value="F:phosphomevalonate kinase activity"/>
    <property type="evidence" value="ECO:0007669"/>
    <property type="project" value="InterPro"/>
</dbReference>
<dbReference type="PANTHER" id="PTHR42973">
    <property type="entry name" value="BINDING OXIDOREDUCTASE, PUTATIVE (AFU_ORTHOLOGUE AFUA_1G17690)-RELATED"/>
    <property type="match status" value="1"/>
</dbReference>
<dbReference type="Gene3D" id="3.40.50.150">
    <property type="entry name" value="Vaccinia Virus protein VP39"/>
    <property type="match status" value="1"/>
</dbReference>
<dbReference type="GO" id="GO:0006695">
    <property type="term" value="P:cholesterol biosynthetic process"/>
    <property type="evidence" value="ECO:0007669"/>
    <property type="project" value="InterPro"/>
</dbReference>
<dbReference type="Pfam" id="PF01565">
    <property type="entry name" value="FAD_binding_4"/>
    <property type="match status" value="1"/>
</dbReference>
<dbReference type="Pfam" id="PF00156">
    <property type="entry name" value="Pribosyltran"/>
    <property type="match status" value="1"/>
</dbReference>
<dbReference type="Gene3D" id="3.30.465.10">
    <property type="match status" value="1"/>
</dbReference>
<dbReference type="Gene3D" id="3.40.50.2020">
    <property type="match status" value="1"/>
</dbReference>
<dbReference type="InterPro" id="IPR005919">
    <property type="entry name" value="Pmev_kin_anim"/>
</dbReference>
<dbReference type="PROSITE" id="PS51387">
    <property type="entry name" value="FAD_PCMH"/>
    <property type="match status" value="1"/>
</dbReference>
<dbReference type="InterPro" id="IPR036318">
    <property type="entry name" value="FAD-bd_PCMH-like_sf"/>
</dbReference>
<dbReference type="GO" id="GO:0016491">
    <property type="term" value="F:oxidoreductase activity"/>
    <property type="evidence" value="ECO:0007669"/>
    <property type="project" value="UniProtKB-KW"/>
</dbReference>
<dbReference type="SUPFAM" id="SSF53271">
    <property type="entry name" value="PRTase-like"/>
    <property type="match status" value="1"/>
</dbReference>
<keyword evidence="3" id="KW-0274">FAD</keyword>
<evidence type="ECO:0000259" key="5">
    <source>
        <dbReference type="PROSITE" id="PS51387"/>
    </source>
</evidence>
<name>A0A8A3PJ99_9HELO</name>
<dbReference type="InterPro" id="IPR029057">
    <property type="entry name" value="PRTase-like"/>
</dbReference>
<dbReference type="Pfam" id="PF04275">
    <property type="entry name" value="P-mevalo_kinase"/>
    <property type="match status" value="1"/>
</dbReference>
<organism evidence="6 7">
    <name type="scientific">Monilinia vaccinii-corymbosi</name>
    <dbReference type="NCBI Taxonomy" id="61207"/>
    <lineage>
        <taxon>Eukaryota</taxon>
        <taxon>Fungi</taxon>
        <taxon>Dikarya</taxon>
        <taxon>Ascomycota</taxon>
        <taxon>Pezizomycotina</taxon>
        <taxon>Leotiomycetes</taxon>
        <taxon>Helotiales</taxon>
        <taxon>Sclerotiniaceae</taxon>
        <taxon>Monilinia</taxon>
    </lineage>
</organism>
<dbReference type="InterPro" id="IPR016166">
    <property type="entry name" value="FAD-bd_PCMH"/>
</dbReference>
<dbReference type="EMBL" id="CP063409">
    <property type="protein sequence ID" value="QSZ35437.1"/>
    <property type="molecule type" value="Genomic_DNA"/>
</dbReference>
<accession>A0A8A3PJ99</accession>
<keyword evidence="2" id="KW-0285">Flavoprotein</keyword>
<feature type="domain" description="FAD-binding PCMH-type" evidence="5">
    <location>
        <begin position="312"/>
        <end position="506"/>
    </location>
</feature>
<sequence length="1166" mass="128815">MATLDSLKRALREEVTAKSSSQKQPLSDTQYNAGFEILMNGSESMSYKDFIIPQLSELLVSLLKSRAHISVLEIGPGSKSVVGHLPMNLKRRFRRYAAFEPNLLSATRLKEWFESSPEVGSPLPRLESPPEIYSLPFNLDGDATDGTNTETSDDEKRFDLVIFCHSMYGMKPKEAFILRALELLVKGPEGGIVVVFHRVGDLNLEALACDRTAIHPTGTVTVVNDDEILSTFAPFIAGFVMQDAKLDTTVRGEWIKICRAMTCNDKTYPGHLSFSSPQIMVTFTRNAIKLPELMAQVPLANGNRLIKSWEARLHSPASIFRPTGVHHVHKCIEWALKHKVGLTVLGGGHSGHCLWPNVVSVDMSAFDQVHIVKSSEEVEKSDSFSHCPCWVIVEAGCKTEDIIRKTMAAGVTVPLGSRPSLGAGLWLQGGIGHLSRFYGLACDNIIGAVMVSVESGQIVHLGQIPTQYVPAGSIRPKNERDLLWALKGAGTNFGVVISVNFRANPAPMYSVRNWYFPLKDNTEARIKLREFDKSLAKELSRDWSIDAYLYWETNQLHLGVTMYEAAMAKVTLETPTFVTKILGLEKEFKIVDGVRLFDTEFYMSGMHGGHSGKTSSLKRCLFLKDIGESKVADILISAIQSRPSPFCYLHLLQGGGVIGDVAAENTAFGSRDWEFACVVTGVWPRHQNGSEAALNAVKWVYNVASDLLPVCSGVYGADLGADPRDTSLADKAFGPNLERLARLKHDFDPYNVLAYACPLPKPQKKQKLIILVTGHSGAGKDYCANVWVSTITKQTRRKFTALSVSISDVTKQEYARATGADLNQLLSDRAYKEQHRPALTKFFQDQVCKRPQLPAEHFRNLVESASDSDVLLITGMRDEAPLAAFSHLAPDSRMLEVRIETSQNLRRIRQGLDNGNEHYDQSKGMSNEIGSNLATLPYRPSLIFDNERAGEDVAEIFAKRYLLPFLDEELQQLAKMVHAIPDFPRPGIEFRHVLNIAQQPGGLALCTSLLQSYFHDDSTRGDWTKVNALACCEAGGYIFASALGVKVNVPLLLIREAGKLPQPTVSVMKSTSHISSTRSSNPPEKMFEMNRDSVRKGSSVVIVDDVLATGRTLCAMIQLLLEAGVRAEDLSVMVVAEFPIHRGREILHQRGFGDVKIQSLLVFDGA</sequence>
<evidence type="ECO:0000313" key="7">
    <source>
        <dbReference type="Proteomes" id="UP000672032"/>
    </source>
</evidence>
<evidence type="ECO:0000256" key="2">
    <source>
        <dbReference type="ARBA" id="ARBA00022630"/>
    </source>
</evidence>
<dbReference type="InterPro" id="IPR050416">
    <property type="entry name" value="FAD-linked_Oxidoreductase"/>
</dbReference>
<dbReference type="InterPro" id="IPR000836">
    <property type="entry name" value="PRTase_dom"/>
</dbReference>
<dbReference type="SUPFAM" id="SSF56176">
    <property type="entry name" value="FAD-binding/transporter-associated domain-like"/>
    <property type="match status" value="1"/>
</dbReference>
<dbReference type="GO" id="GO:0005737">
    <property type="term" value="C:cytoplasm"/>
    <property type="evidence" value="ECO:0007669"/>
    <property type="project" value="InterPro"/>
</dbReference>
<evidence type="ECO:0000256" key="1">
    <source>
        <dbReference type="ARBA" id="ARBA00005466"/>
    </source>
</evidence>
<protein>
    <recommendedName>
        <fullName evidence="5">FAD-binding PCMH-type domain-containing protein</fullName>
    </recommendedName>
</protein>
<dbReference type="GO" id="GO:0019287">
    <property type="term" value="P:isopentenyl diphosphate biosynthetic process, mevalonate pathway"/>
    <property type="evidence" value="ECO:0007669"/>
    <property type="project" value="UniProtKB-UniPathway"/>
</dbReference>
<dbReference type="PANTHER" id="PTHR42973:SF25">
    <property type="entry name" value="PHOSPHOMEVALONATE KINASE"/>
    <property type="match status" value="1"/>
</dbReference>
<evidence type="ECO:0000256" key="3">
    <source>
        <dbReference type="ARBA" id="ARBA00022827"/>
    </source>
</evidence>